<dbReference type="PANTHER" id="PTHR30329:SF21">
    <property type="entry name" value="LIPOPROTEIN YIAD-RELATED"/>
    <property type="match status" value="1"/>
</dbReference>
<dbReference type="InterPro" id="IPR006665">
    <property type="entry name" value="OmpA-like"/>
</dbReference>
<dbReference type="RefSeq" id="WP_283077044.1">
    <property type="nucleotide sequence ID" value="NZ_CP121671.1"/>
</dbReference>
<dbReference type="NCBIfam" id="NF005831">
    <property type="entry name" value="PRK07734.1"/>
    <property type="match status" value="1"/>
</dbReference>
<reference evidence="10 11" key="1">
    <citation type="submission" date="2023-04" db="EMBL/GenBank/DDBJ databases">
        <title>Genome sequence of Halobacillus naozhouensis KACC 21980.</title>
        <authorList>
            <person name="Kim S."/>
            <person name="Heo J."/>
            <person name="Kwon S.-W."/>
        </authorList>
    </citation>
    <scope>NUCLEOTIDE SEQUENCE [LARGE SCALE GENOMIC DNA]</scope>
    <source>
        <strain evidence="10 11">KCTC 13234</strain>
    </source>
</reference>
<accession>A0ABY8IXY2</accession>
<dbReference type="Gene3D" id="3.30.1330.60">
    <property type="entry name" value="OmpA-like domain"/>
    <property type="match status" value="1"/>
</dbReference>
<proteinExistence type="inferred from homology"/>
<dbReference type="CDD" id="cd07185">
    <property type="entry name" value="OmpA_C-like"/>
    <property type="match status" value="1"/>
</dbReference>
<dbReference type="EMBL" id="CP121671">
    <property type="protein sequence ID" value="WFT75075.1"/>
    <property type="molecule type" value="Genomic_DNA"/>
</dbReference>
<sequence>MRKKKQREENHTDESWLLPYADMLTLLLALFIVLFASSEIDAQKFREFSEVFRNEFSGGQGPMEHQESPIEPLSINSDEEEEKKEAKEKETEVKTQTEEAQLLPLKSLQKEIDGYIAKNKLTGDLTTSLSEKGLLVVILDNVFFDSGSAEVKSDGTEIARDMAEILNTKEPHEIVISGHTDNRPINNSDFQSNWELSVMRAVNFMSLLLNNEKLDPQLFSAKGYGQHSPVAPNDTQENRAKNRRVEVLILPNFAP</sequence>
<dbReference type="PANTHER" id="PTHR30329">
    <property type="entry name" value="STATOR ELEMENT OF FLAGELLAR MOTOR COMPLEX"/>
    <property type="match status" value="1"/>
</dbReference>
<name>A0ABY8IXY2_9BACI</name>
<evidence type="ECO:0000259" key="9">
    <source>
        <dbReference type="PROSITE" id="PS51123"/>
    </source>
</evidence>
<keyword evidence="5" id="KW-1133">Transmembrane helix</keyword>
<keyword evidence="11" id="KW-1185">Reference proteome</keyword>
<evidence type="ECO:0000313" key="11">
    <source>
        <dbReference type="Proteomes" id="UP001221597"/>
    </source>
</evidence>
<keyword evidence="4" id="KW-0812">Transmembrane</keyword>
<evidence type="ECO:0000256" key="8">
    <source>
        <dbReference type="SAM" id="MobiDB-lite"/>
    </source>
</evidence>
<feature type="region of interest" description="Disordered" evidence="8">
    <location>
        <begin position="56"/>
        <end position="98"/>
    </location>
</feature>
<evidence type="ECO:0000256" key="2">
    <source>
        <dbReference type="ARBA" id="ARBA00008914"/>
    </source>
</evidence>
<evidence type="ECO:0000256" key="4">
    <source>
        <dbReference type="ARBA" id="ARBA00022692"/>
    </source>
</evidence>
<evidence type="ECO:0000256" key="7">
    <source>
        <dbReference type="PROSITE-ProRule" id="PRU00473"/>
    </source>
</evidence>
<comment type="subcellular location">
    <subcellularLocation>
        <location evidence="1">Cell membrane</location>
        <topology evidence="1">Single-pass membrane protein</topology>
    </subcellularLocation>
</comment>
<evidence type="ECO:0000313" key="10">
    <source>
        <dbReference type="EMBL" id="WFT75075.1"/>
    </source>
</evidence>
<organism evidence="10 11">
    <name type="scientific">Halobacillus naozhouensis</name>
    <dbReference type="NCBI Taxonomy" id="554880"/>
    <lineage>
        <taxon>Bacteria</taxon>
        <taxon>Bacillati</taxon>
        <taxon>Bacillota</taxon>
        <taxon>Bacilli</taxon>
        <taxon>Bacillales</taxon>
        <taxon>Bacillaceae</taxon>
        <taxon>Halobacillus</taxon>
    </lineage>
</organism>
<evidence type="ECO:0000256" key="3">
    <source>
        <dbReference type="ARBA" id="ARBA00022475"/>
    </source>
</evidence>
<evidence type="ECO:0000256" key="1">
    <source>
        <dbReference type="ARBA" id="ARBA00004162"/>
    </source>
</evidence>
<feature type="compositionally biased region" description="Basic and acidic residues" evidence="8">
    <location>
        <begin position="83"/>
        <end position="97"/>
    </location>
</feature>
<keyword evidence="10" id="KW-0282">Flagellum</keyword>
<dbReference type="Proteomes" id="UP001221597">
    <property type="component" value="Chromosome"/>
</dbReference>
<keyword evidence="10" id="KW-0969">Cilium</keyword>
<dbReference type="InterPro" id="IPR025713">
    <property type="entry name" value="MotB-like_N_dom"/>
</dbReference>
<evidence type="ECO:0000256" key="6">
    <source>
        <dbReference type="ARBA" id="ARBA00023136"/>
    </source>
</evidence>
<keyword evidence="3" id="KW-1003">Cell membrane</keyword>
<dbReference type="Pfam" id="PF00691">
    <property type="entry name" value="OmpA"/>
    <property type="match status" value="1"/>
</dbReference>
<protein>
    <submittedName>
        <fullName evidence="10">Flagellar motor protein MotB</fullName>
    </submittedName>
</protein>
<dbReference type="PROSITE" id="PS51123">
    <property type="entry name" value="OMPA_2"/>
    <property type="match status" value="1"/>
</dbReference>
<dbReference type="InterPro" id="IPR050330">
    <property type="entry name" value="Bact_OuterMem_StrucFunc"/>
</dbReference>
<gene>
    <name evidence="10" type="primary">motB</name>
    <name evidence="10" type="ORF">P9989_01315</name>
</gene>
<keyword evidence="6 7" id="KW-0472">Membrane</keyword>
<evidence type="ECO:0000256" key="5">
    <source>
        <dbReference type="ARBA" id="ARBA00022989"/>
    </source>
</evidence>
<keyword evidence="10" id="KW-0966">Cell projection</keyword>
<dbReference type="InterPro" id="IPR036737">
    <property type="entry name" value="OmpA-like_sf"/>
</dbReference>
<dbReference type="Pfam" id="PF13677">
    <property type="entry name" value="MotB_plug"/>
    <property type="match status" value="1"/>
</dbReference>
<dbReference type="SUPFAM" id="SSF103088">
    <property type="entry name" value="OmpA-like"/>
    <property type="match status" value="1"/>
</dbReference>
<feature type="domain" description="OmpA-like" evidence="9">
    <location>
        <begin position="131"/>
        <end position="253"/>
    </location>
</feature>
<comment type="similarity">
    <text evidence="2">Belongs to the MotB family.</text>
</comment>